<dbReference type="RefSeq" id="WP_174605606.1">
    <property type="nucleotide sequence ID" value="NZ_CP054490.1"/>
</dbReference>
<evidence type="ECO:0000256" key="4">
    <source>
        <dbReference type="ARBA" id="ARBA00016461"/>
    </source>
</evidence>
<comment type="subcellular location">
    <subcellularLocation>
        <location evidence="2 12">Cell inner membrane</location>
        <topology evidence="2 12">Single-pass membrane protein</topology>
    </subcellularLocation>
</comment>
<sequence>MTLAEYFSFLPYGKYAFYIWFSYLTTLIVIATLFIRTRSIHKNAIKQLRIKYLREK</sequence>
<keyword evidence="5 12" id="KW-0813">Transport</keyword>
<evidence type="ECO:0000313" key="14">
    <source>
        <dbReference type="Proteomes" id="UP000509429"/>
    </source>
</evidence>
<keyword evidence="6 12" id="KW-1003">Cell membrane</keyword>
<dbReference type="GO" id="GO:0017004">
    <property type="term" value="P:cytochrome complex assembly"/>
    <property type="evidence" value="ECO:0007669"/>
    <property type="project" value="UniProtKB-KW"/>
</dbReference>
<evidence type="ECO:0000313" key="13">
    <source>
        <dbReference type="EMBL" id="QKQ24168.1"/>
    </source>
</evidence>
<evidence type="ECO:0000256" key="2">
    <source>
        <dbReference type="ARBA" id="ARBA00004377"/>
    </source>
</evidence>
<keyword evidence="11 12" id="KW-0472">Membrane</keyword>
<dbReference type="InterPro" id="IPR007078">
    <property type="entry name" value="Haem_export_protD_CcmD"/>
</dbReference>
<dbReference type="GO" id="GO:0015886">
    <property type="term" value="P:heme transport"/>
    <property type="evidence" value="ECO:0007669"/>
    <property type="project" value="InterPro"/>
</dbReference>
<evidence type="ECO:0000256" key="1">
    <source>
        <dbReference type="ARBA" id="ARBA00002442"/>
    </source>
</evidence>
<evidence type="ECO:0000256" key="11">
    <source>
        <dbReference type="ARBA" id="ARBA00023136"/>
    </source>
</evidence>
<feature type="transmembrane region" description="Helical" evidence="12">
    <location>
        <begin position="15"/>
        <end position="35"/>
    </location>
</feature>
<dbReference type="GO" id="GO:0005886">
    <property type="term" value="C:plasma membrane"/>
    <property type="evidence" value="ECO:0007669"/>
    <property type="project" value="UniProtKB-SubCell"/>
</dbReference>
<keyword evidence="7 12" id="KW-0997">Cell inner membrane</keyword>
<comment type="similarity">
    <text evidence="3 12">Belongs to the CcmD/CycX/HelD family.</text>
</comment>
<dbReference type="KEGG" id="reo:HUE58_03235"/>
<protein>
    <recommendedName>
        <fullName evidence="4 12">Heme exporter protein D</fullName>
    </recommendedName>
</protein>
<comment type="function">
    <text evidence="1 12">Required for the export of heme to the periplasm for the biogenesis of c-type cytochromes.</text>
</comment>
<organism evidence="13 14">
    <name type="scientific">Candidatus Ruthia endofausta</name>
    <dbReference type="NCBI Taxonomy" id="2738852"/>
    <lineage>
        <taxon>Bacteria</taxon>
        <taxon>Pseudomonadati</taxon>
        <taxon>Pseudomonadota</taxon>
        <taxon>Gammaproteobacteria</taxon>
        <taxon>Candidatus Pseudothioglobaceae</taxon>
        <taxon>Candidatus Ruthturnera</taxon>
    </lineage>
</organism>
<dbReference type="Pfam" id="PF04995">
    <property type="entry name" value="CcmD"/>
    <property type="match status" value="1"/>
</dbReference>
<evidence type="ECO:0000256" key="5">
    <source>
        <dbReference type="ARBA" id="ARBA00022448"/>
    </source>
</evidence>
<proteinExistence type="inferred from homology"/>
<dbReference type="NCBIfam" id="TIGR03141">
    <property type="entry name" value="cytochro_ccmD"/>
    <property type="match status" value="1"/>
</dbReference>
<keyword evidence="10 12" id="KW-1133">Transmembrane helix</keyword>
<keyword evidence="9 12" id="KW-0201">Cytochrome c-type biogenesis</keyword>
<dbReference type="EMBL" id="CP054490">
    <property type="protein sequence ID" value="QKQ24168.1"/>
    <property type="molecule type" value="Genomic_DNA"/>
</dbReference>
<dbReference type="Proteomes" id="UP000509429">
    <property type="component" value="Chromosome"/>
</dbReference>
<reference evidence="13 14" key="1">
    <citation type="submission" date="2020-05" db="EMBL/GenBank/DDBJ databases">
        <title>Horizontal transmission and recombination maintain forever young bacterial symbiont genomes.</title>
        <authorList>
            <person name="Russell S.L."/>
            <person name="Pepper-Tunick E."/>
            <person name="Svedberg J."/>
            <person name="Byrne A."/>
            <person name="Ruelas Castillo J."/>
            <person name="Vollmers C."/>
            <person name="Beinart R.A."/>
            <person name="Corbett-Detig R."/>
        </authorList>
    </citation>
    <scope>NUCLEOTIDE SEQUENCE [LARGE SCALE GENOMIC DNA]</scope>
    <source>
        <strain evidence="13">JDF_Ridge</strain>
    </source>
</reference>
<gene>
    <name evidence="13" type="primary">ccmD</name>
    <name evidence="13" type="ORF">HUE58_03235</name>
</gene>
<keyword evidence="8 12" id="KW-0812">Transmembrane</keyword>
<evidence type="ECO:0000256" key="12">
    <source>
        <dbReference type="RuleBase" id="RU363101"/>
    </source>
</evidence>
<evidence type="ECO:0000256" key="8">
    <source>
        <dbReference type="ARBA" id="ARBA00022692"/>
    </source>
</evidence>
<keyword evidence="14" id="KW-1185">Reference proteome</keyword>
<name>A0A6N0HP68_9GAMM</name>
<dbReference type="AlphaFoldDB" id="A0A6N0HP68"/>
<evidence type="ECO:0000256" key="6">
    <source>
        <dbReference type="ARBA" id="ARBA00022475"/>
    </source>
</evidence>
<accession>A0A6N0HP68</accession>
<evidence type="ECO:0000256" key="3">
    <source>
        <dbReference type="ARBA" id="ARBA00008741"/>
    </source>
</evidence>
<evidence type="ECO:0000256" key="9">
    <source>
        <dbReference type="ARBA" id="ARBA00022748"/>
    </source>
</evidence>
<evidence type="ECO:0000256" key="7">
    <source>
        <dbReference type="ARBA" id="ARBA00022519"/>
    </source>
</evidence>
<evidence type="ECO:0000256" key="10">
    <source>
        <dbReference type="ARBA" id="ARBA00022989"/>
    </source>
</evidence>